<sequence>MRKNYLLLLFVMLCLSAGAQTVLIDDVTLGVTSNSYQESPIDADDNYSYSQNIYLQSEINQAGTISKITFYTNGNLENSNDLVVYMAETTNDVLESTSGWLPLEDLTQVYAGTVSVFNNEVSIILDTPFAYSNMANLMIAVDENQEGSDTNDFISHNLGYSAAYGRVLHYGNNTTNPDPAAPPTGVLDYYRANIELDFNTISCLPPSAIEISDLTASSLNVNWTSAATSWDYVVQIAGTENPDAATTVETTSNAIEITGLTSNTAYELYLRADCDTDGVSEWVGPLYFRTSCGVIADFSENFDAMPDDLDTPYCWSTISTSTGTAPSIKVNASSSQSYSPENYYEMVLSADDTVYLISPESTTIADGTQRVEFAAKVNSTSSGDTTFKVGLMSDPTDASTFLELSSYLLSNSSENTNNYALYAVNIPYDATRTYLAFHPETTSTYNKTVYLDNIVLTAQPTCFELLDVTASNISATAFDLNLTLDSQTQTEWEIIVKQTDLNFNPALETALVSNSLTTNITVDSDGNALIPNSPYRIFVRAQCEATGSEGSGYSTWFGPYDTRTGCAAFTANFTEGFEGYEDGDFPFCWNKITDSTGSELAEVNSSSSYAHTGENAIIFNPGNDANATMLLILPEFPAVNDGTRRLEFFAKQNSSSAPFADLIIGTMSDPTDASTFEAVSTVSITAGGFSSEFLEYGVNLPMHSDADAYVAIKHGVGEAANRTIYIDDVAIVSQPTCLEVVDVEVTNVSTMTADATWSLNTGQTDWQYVVQASGTENLDAATPVDVTSNSITISDLDSNTAYELFIRANCGTDGFSVWSDPVYFRTSCGVIADFSENFDAMPDDLETPYCWSTIATSTGTAPSIKVNASSSQSYSPENYYEMALSADDTVYLISPESTTIADGTQRVEFAAKVNSTSSGDTTFKVGLMSDPTDASTFLELSSYLLSNSSENTNNYALYAVNIPYDATRTYLAFHPETTSTYNKTVYLDNIVLTAQPTCFELLDVTASNISATAFDLNLTLDSQTQTEWEIIVKQTDLNFNPALETALVSNSLTTNITVDSDGNALIPNSPYRIFVRAQCEATGSEGSGYSAWFGPYDTRTGCAAFTANFTEGFEGYEDGDFPFCWNKITDSTGSELAEVNSSTSYAHTGENAIIFNPGNDANATMLLILPEFPGINDGSHRLEFFAKQSSAYAPFADLIIGTMSDPTDASTFEAISTVSITSGGGYNVEFLEYAVDLPLHADGDAYVAIKHAVGEASNRTIYIDDVTITDVSLGVNDFDLNSSLVLYPNPVTHTLNIEGDHIETLTIMDINGKRIMTQATSNNRVNVSNLESGMYFLKVTDTKGNSVIKKFVKA</sequence>
<dbReference type="Gene3D" id="2.60.40.10">
    <property type="entry name" value="Immunoglobulins"/>
    <property type="match status" value="2"/>
</dbReference>
<feature type="domain" description="Fibronectin type-III" evidence="3">
    <location>
        <begin position="739"/>
        <end position="829"/>
    </location>
</feature>
<dbReference type="SMART" id="SM00060">
    <property type="entry name" value="FN3"/>
    <property type="match status" value="2"/>
</dbReference>
<dbReference type="Gene3D" id="2.60.120.200">
    <property type="match status" value="4"/>
</dbReference>
<dbReference type="EMBL" id="QPJO01000001">
    <property type="protein sequence ID" value="RCW94042.1"/>
    <property type="molecule type" value="Genomic_DNA"/>
</dbReference>
<dbReference type="RefSeq" id="WP_114308517.1">
    <property type="nucleotide sequence ID" value="NZ_QPJO01000001.1"/>
</dbReference>
<dbReference type="OrthoDB" id="1113525at2"/>
<evidence type="ECO:0000256" key="1">
    <source>
        <dbReference type="ARBA" id="ARBA00022729"/>
    </source>
</evidence>
<feature type="domain" description="Fibronectin type-III" evidence="3">
    <location>
        <begin position="205"/>
        <end position="293"/>
    </location>
</feature>
<dbReference type="SUPFAM" id="SSF49265">
    <property type="entry name" value="Fibronectin type III"/>
    <property type="match status" value="2"/>
</dbReference>
<protein>
    <submittedName>
        <fullName evidence="4">Putative secreted protein (Por secretion system target)</fullName>
    </submittedName>
</protein>
<reference evidence="4 5" key="1">
    <citation type="submission" date="2018-07" db="EMBL/GenBank/DDBJ databases">
        <title>Genomic Encyclopedia of Type Strains, Phase III (KMG-III): the genomes of soil and plant-associated and newly described type strains.</title>
        <authorList>
            <person name="Whitman W."/>
        </authorList>
    </citation>
    <scope>NUCLEOTIDE SEQUENCE [LARGE SCALE GENOMIC DNA]</scope>
    <source>
        <strain evidence="4 5">CECT 7958</strain>
    </source>
</reference>
<evidence type="ECO:0000256" key="2">
    <source>
        <dbReference type="SAM" id="SignalP"/>
    </source>
</evidence>
<proteinExistence type="predicted"/>
<gene>
    <name evidence="4" type="ORF">DFQ08_101845</name>
</gene>
<comment type="caution">
    <text evidence="4">The sequence shown here is derived from an EMBL/GenBank/DDBJ whole genome shotgun (WGS) entry which is preliminary data.</text>
</comment>
<dbReference type="NCBIfam" id="TIGR04183">
    <property type="entry name" value="Por_Secre_tail"/>
    <property type="match status" value="1"/>
</dbReference>
<dbReference type="InterPro" id="IPR013783">
    <property type="entry name" value="Ig-like_fold"/>
</dbReference>
<evidence type="ECO:0000259" key="3">
    <source>
        <dbReference type="PROSITE" id="PS50853"/>
    </source>
</evidence>
<dbReference type="CDD" id="cd00063">
    <property type="entry name" value="FN3"/>
    <property type="match status" value="2"/>
</dbReference>
<dbReference type="PROSITE" id="PS50853">
    <property type="entry name" value="FN3"/>
    <property type="match status" value="2"/>
</dbReference>
<name>A0A368ZJS7_9FLAO</name>
<organism evidence="4 5">
    <name type="scientific">Winogradskyella arenosi</name>
    <dbReference type="NCBI Taxonomy" id="533325"/>
    <lineage>
        <taxon>Bacteria</taxon>
        <taxon>Pseudomonadati</taxon>
        <taxon>Bacteroidota</taxon>
        <taxon>Flavobacteriia</taxon>
        <taxon>Flavobacteriales</taxon>
        <taxon>Flavobacteriaceae</taxon>
        <taxon>Winogradskyella</taxon>
    </lineage>
</organism>
<dbReference type="InterPro" id="IPR003961">
    <property type="entry name" value="FN3_dom"/>
</dbReference>
<feature type="chain" id="PRO_5016952375" evidence="2">
    <location>
        <begin position="20"/>
        <end position="1354"/>
    </location>
</feature>
<dbReference type="NCBIfam" id="NF038128">
    <property type="entry name" value="choice_anch_J"/>
    <property type="match status" value="4"/>
</dbReference>
<feature type="signal peptide" evidence="2">
    <location>
        <begin position="1"/>
        <end position="19"/>
    </location>
</feature>
<keyword evidence="1 2" id="KW-0732">Signal</keyword>
<dbReference type="Proteomes" id="UP000253436">
    <property type="component" value="Unassembled WGS sequence"/>
</dbReference>
<dbReference type="InterPro" id="IPR026444">
    <property type="entry name" value="Secre_tail"/>
</dbReference>
<dbReference type="Pfam" id="PF00041">
    <property type="entry name" value="fn3"/>
    <property type="match status" value="1"/>
</dbReference>
<evidence type="ECO:0000313" key="4">
    <source>
        <dbReference type="EMBL" id="RCW94042.1"/>
    </source>
</evidence>
<dbReference type="InterPro" id="IPR036116">
    <property type="entry name" value="FN3_sf"/>
</dbReference>
<dbReference type="Pfam" id="PF18962">
    <property type="entry name" value="Por_Secre_tail"/>
    <property type="match status" value="1"/>
</dbReference>
<accession>A0A368ZJS7</accession>
<keyword evidence="5" id="KW-1185">Reference proteome</keyword>
<evidence type="ECO:0000313" key="5">
    <source>
        <dbReference type="Proteomes" id="UP000253436"/>
    </source>
</evidence>